<feature type="compositionally biased region" description="Polar residues" evidence="1">
    <location>
        <begin position="1"/>
        <end position="10"/>
    </location>
</feature>
<organism evidence="2 3">
    <name type="scientific">Patiria miniata</name>
    <name type="common">Bat star</name>
    <name type="synonym">Asterina miniata</name>
    <dbReference type="NCBI Taxonomy" id="46514"/>
    <lineage>
        <taxon>Eukaryota</taxon>
        <taxon>Metazoa</taxon>
        <taxon>Echinodermata</taxon>
        <taxon>Eleutherozoa</taxon>
        <taxon>Asterozoa</taxon>
        <taxon>Asteroidea</taxon>
        <taxon>Valvatacea</taxon>
        <taxon>Valvatida</taxon>
        <taxon>Asterinidae</taxon>
        <taxon>Patiria</taxon>
    </lineage>
</organism>
<feature type="compositionally biased region" description="Basic residues" evidence="1">
    <location>
        <begin position="21"/>
        <end position="31"/>
    </location>
</feature>
<sequence>MRIASLGSSESKADQSDQVPRKRTRKRRHLRSSPPYRSSASTSSSSSSSSSNGSRQTVQDDVLVPLLDCTELHRVASSCPMRGAGCDTETAFTFSSLSSSSSSTTTRSSASSAVTGLNYCGSPTGVLSQQNSPVDRTHSPGYDFRETTARRRSYLESTESSVQPMQYHPLACNQENQPHERSGRKVGLREFFFFFYPALCGRGQNFHHMVKGNLVGGPRRT</sequence>
<dbReference type="RefSeq" id="XP_038071208.1">
    <property type="nucleotide sequence ID" value="XM_038215280.1"/>
</dbReference>
<dbReference type="AlphaFoldDB" id="A0A914B553"/>
<dbReference type="OrthoDB" id="10453040at2759"/>
<dbReference type="GeneID" id="119740077"/>
<reference evidence="2" key="1">
    <citation type="submission" date="2022-11" db="UniProtKB">
        <authorList>
            <consortium name="EnsemblMetazoa"/>
        </authorList>
    </citation>
    <scope>IDENTIFICATION</scope>
</reference>
<evidence type="ECO:0000313" key="2">
    <source>
        <dbReference type="EnsemblMetazoa" id="XP_038071208.1"/>
    </source>
</evidence>
<feature type="compositionally biased region" description="Low complexity" evidence="1">
    <location>
        <begin position="32"/>
        <end position="54"/>
    </location>
</feature>
<dbReference type="EnsemblMetazoa" id="XM_038215280.1">
    <property type="protein sequence ID" value="XP_038071208.1"/>
    <property type="gene ID" value="LOC119740077"/>
</dbReference>
<evidence type="ECO:0000313" key="3">
    <source>
        <dbReference type="Proteomes" id="UP000887568"/>
    </source>
</evidence>
<dbReference type="OMA" id="ACNQENQ"/>
<keyword evidence="3" id="KW-1185">Reference proteome</keyword>
<name>A0A914B553_PATMI</name>
<proteinExistence type="predicted"/>
<accession>A0A914B553</accession>
<dbReference type="Proteomes" id="UP000887568">
    <property type="component" value="Unplaced"/>
</dbReference>
<protein>
    <submittedName>
        <fullName evidence="2">Uncharacterized protein</fullName>
    </submittedName>
</protein>
<evidence type="ECO:0000256" key="1">
    <source>
        <dbReference type="SAM" id="MobiDB-lite"/>
    </source>
</evidence>
<feature type="region of interest" description="Disordered" evidence="1">
    <location>
        <begin position="1"/>
        <end position="58"/>
    </location>
</feature>